<dbReference type="Gene3D" id="1.20.5.2700">
    <property type="match status" value="2"/>
</dbReference>
<feature type="transmembrane region" description="Helical" evidence="5">
    <location>
        <begin position="347"/>
        <end position="369"/>
    </location>
</feature>
<proteinExistence type="predicted"/>
<feature type="transmembrane region" description="Helical" evidence="5">
    <location>
        <begin position="455"/>
        <end position="478"/>
    </location>
</feature>
<feature type="domain" description="NADH-Ubiquinone oxidoreductase (complex I) chain 5 N-terminal" evidence="7">
    <location>
        <begin position="104"/>
        <end position="151"/>
    </location>
</feature>
<dbReference type="GO" id="GO:0003954">
    <property type="term" value="F:NADH dehydrogenase activity"/>
    <property type="evidence" value="ECO:0007669"/>
    <property type="project" value="TreeGrafter"/>
</dbReference>
<feature type="transmembrane region" description="Helical" evidence="5">
    <location>
        <begin position="66"/>
        <end position="87"/>
    </location>
</feature>
<evidence type="ECO:0000256" key="1">
    <source>
        <dbReference type="ARBA" id="ARBA00004141"/>
    </source>
</evidence>
<dbReference type="GO" id="GO:0008137">
    <property type="term" value="F:NADH dehydrogenase (ubiquinone) activity"/>
    <property type="evidence" value="ECO:0007669"/>
    <property type="project" value="InterPro"/>
</dbReference>
<name>A0A3B0SZK4_9ZZZZ</name>
<dbReference type="InterPro" id="IPR001516">
    <property type="entry name" value="Proton_antipo_N"/>
</dbReference>
<dbReference type="InterPro" id="IPR003945">
    <property type="entry name" value="NU5C-like"/>
</dbReference>
<dbReference type="Pfam" id="PF00662">
    <property type="entry name" value="Proton_antipo_N"/>
    <property type="match status" value="1"/>
</dbReference>
<sequence>MSFLATILPQIILATEEGVEGVKEAEALVPGITSGPLVEYAWLIVVVPLVMAFLIVLFGKRSPFKGWLMAWLSIAFVAVYGTVLFVLNATQGVVYYGQIEIARIGDLVLEWGWSVDGLSIMMYFLVGVVGTLVFTYAKSYMDGDVRFTWFFASFTLFAGGMLVLVSAPNLIQLIVGWELVGVASYLLIGHYWEDYDNVDAANKAFMVNKVADAGLFLGAIIMAVSVGSFRFNDVIAVVAKGEAGPLSQYAFWAGLLLFIGAMGKSAQFPLHVWLPDAMAGPTPVSALMHAATMVTAGVYLLGRLFPFYIDVSGLFAGDVRNIIIVVGGLTLFLTGFLAIVQEDIKKVLAYSTVSQLGYMIAAMGAGAYTAGLFHLFTHAFFKALLFLGAGSVIHAVHSNNMSDMGGLRKKMPITFWTFIIGTLALIGVFPFAGFFSKDEILASMAFSGESGQDVANFILILGIAGAFITAFYMTRLVALTFFGEYKGHAHPHESPKMMTYPLIGLAFFAVTAGWANIPGVYNGFTEWLATRVPLTGMGDHEAGGFDWPLVLLTSGVVIASVIIGWFIYGRDAETQIQRDRLRIPVLWPLFENLYYIDDFYMLGIVRPTMGPLAKLVLWIDMNIVDGIVNAVGAGSLATAKAVRITDENVVDGVYNATGAATGATGSVLRRTFTGHIQQYAAFSFIGVLVIVVLFIIF</sequence>
<feature type="transmembrane region" description="Helical" evidence="5">
    <location>
        <begin position="547"/>
        <end position="568"/>
    </location>
</feature>
<feature type="transmembrane region" description="Helical" evidence="5">
    <location>
        <begin position="173"/>
        <end position="192"/>
    </location>
</feature>
<dbReference type="InterPro" id="IPR001750">
    <property type="entry name" value="ND/Mrp_TM"/>
</dbReference>
<feature type="transmembrane region" description="Helical" evidence="5">
    <location>
        <begin position="375"/>
        <end position="393"/>
    </location>
</feature>
<evidence type="ECO:0000313" key="8">
    <source>
        <dbReference type="EMBL" id="VAW02004.1"/>
    </source>
</evidence>
<feature type="transmembrane region" description="Helical" evidence="5">
    <location>
        <begin position="679"/>
        <end position="696"/>
    </location>
</feature>
<feature type="transmembrane region" description="Helical" evidence="5">
    <location>
        <begin position="321"/>
        <end position="340"/>
    </location>
</feature>
<dbReference type="NCBIfam" id="TIGR01974">
    <property type="entry name" value="NDH_I_L"/>
    <property type="match status" value="1"/>
</dbReference>
<feature type="transmembrane region" description="Helical" evidence="5">
    <location>
        <begin position="40"/>
        <end position="59"/>
    </location>
</feature>
<feature type="transmembrane region" description="Helical" evidence="5">
    <location>
        <begin position="251"/>
        <end position="274"/>
    </location>
</feature>
<evidence type="ECO:0000259" key="7">
    <source>
        <dbReference type="Pfam" id="PF00662"/>
    </source>
</evidence>
<gene>
    <name evidence="8" type="ORF">MNBD_ACTINO01-1823</name>
</gene>
<comment type="subcellular location">
    <subcellularLocation>
        <location evidence="1">Membrane</location>
        <topology evidence="1">Multi-pass membrane protein</topology>
    </subcellularLocation>
</comment>
<evidence type="ECO:0000256" key="3">
    <source>
        <dbReference type="ARBA" id="ARBA00022989"/>
    </source>
</evidence>
<evidence type="ECO:0000256" key="4">
    <source>
        <dbReference type="ARBA" id="ARBA00023136"/>
    </source>
</evidence>
<keyword evidence="2 5" id="KW-0812">Transmembrane</keyword>
<dbReference type="AlphaFoldDB" id="A0A3B0SZK4"/>
<feature type="transmembrane region" description="Helical" evidence="5">
    <location>
        <begin position="149"/>
        <end position="167"/>
    </location>
</feature>
<feature type="transmembrane region" description="Helical" evidence="5">
    <location>
        <begin position="213"/>
        <end position="231"/>
    </location>
</feature>
<organism evidence="8">
    <name type="scientific">hydrothermal vent metagenome</name>
    <dbReference type="NCBI Taxonomy" id="652676"/>
    <lineage>
        <taxon>unclassified sequences</taxon>
        <taxon>metagenomes</taxon>
        <taxon>ecological metagenomes</taxon>
    </lineage>
</organism>
<dbReference type="PRINTS" id="PR01434">
    <property type="entry name" value="NADHDHGNASE5"/>
</dbReference>
<keyword evidence="3 5" id="KW-1133">Transmembrane helix</keyword>
<evidence type="ECO:0000256" key="2">
    <source>
        <dbReference type="ARBA" id="ARBA00022692"/>
    </source>
</evidence>
<dbReference type="EC" id="1.6.5.3" evidence="8"/>
<dbReference type="EMBL" id="UOEI01000315">
    <property type="protein sequence ID" value="VAW02004.1"/>
    <property type="molecule type" value="Genomic_DNA"/>
</dbReference>
<feature type="transmembrane region" description="Helical" evidence="5">
    <location>
        <begin position="117"/>
        <end position="137"/>
    </location>
</feature>
<dbReference type="GO" id="GO:0015990">
    <property type="term" value="P:electron transport coupled proton transport"/>
    <property type="evidence" value="ECO:0007669"/>
    <property type="project" value="TreeGrafter"/>
</dbReference>
<feature type="transmembrane region" description="Helical" evidence="5">
    <location>
        <begin position="286"/>
        <end position="309"/>
    </location>
</feature>
<dbReference type="GO" id="GO:0016020">
    <property type="term" value="C:membrane"/>
    <property type="evidence" value="ECO:0007669"/>
    <property type="project" value="UniProtKB-SubCell"/>
</dbReference>
<keyword evidence="8" id="KW-0560">Oxidoreductase</keyword>
<protein>
    <submittedName>
        <fullName evidence="8">NADH-ubiquinone oxidoreductase chain L</fullName>
        <ecNumber evidence="8">1.6.5.3</ecNumber>
    </submittedName>
</protein>
<keyword evidence="4 5" id="KW-0472">Membrane</keyword>
<dbReference type="GO" id="GO:0042773">
    <property type="term" value="P:ATP synthesis coupled electron transport"/>
    <property type="evidence" value="ECO:0007669"/>
    <property type="project" value="InterPro"/>
</dbReference>
<keyword evidence="8" id="KW-0830">Ubiquinone</keyword>
<dbReference type="PRINTS" id="PR01435">
    <property type="entry name" value="NPOXDRDTASE5"/>
</dbReference>
<accession>A0A3B0SZK4</accession>
<feature type="domain" description="NADH:quinone oxidoreductase/Mrp antiporter transmembrane" evidence="6">
    <location>
        <begin position="167"/>
        <end position="444"/>
    </location>
</feature>
<dbReference type="Pfam" id="PF00361">
    <property type="entry name" value="Proton_antipo_M"/>
    <property type="match status" value="1"/>
</dbReference>
<dbReference type="InterPro" id="IPR018393">
    <property type="entry name" value="NADHpl_OxRdtase_5_subgr"/>
</dbReference>
<dbReference type="PANTHER" id="PTHR42829">
    <property type="entry name" value="NADH-UBIQUINONE OXIDOREDUCTASE CHAIN 5"/>
    <property type="match status" value="1"/>
</dbReference>
<evidence type="ECO:0000259" key="6">
    <source>
        <dbReference type="Pfam" id="PF00361"/>
    </source>
</evidence>
<feature type="transmembrane region" description="Helical" evidence="5">
    <location>
        <begin position="499"/>
        <end position="517"/>
    </location>
</feature>
<reference evidence="8" key="1">
    <citation type="submission" date="2018-06" db="EMBL/GenBank/DDBJ databases">
        <authorList>
            <person name="Zhirakovskaya E."/>
        </authorList>
    </citation>
    <scope>NUCLEOTIDE SEQUENCE</scope>
</reference>
<feature type="transmembrane region" description="Helical" evidence="5">
    <location>
        <begin position="413"/>
        <end position="435"/>
    </location>
</feature>
<evidence type="ECO:0000256" key="5">
    <source>
        <dbReference type="SAM" id="Phobius"/>
    </source>
</evidence>
<dbReference type="NCBIfam" id="NF005141">
    <property type="entry name" value="PRK06590.1"/>
    <property type="match status" value="1"/>
</dbReference>
<dbReference type="PANTHER" id="PTHR42829:SF2">
    <property type="entry name" value="NADH-UBIQUINONE OXIDOREDUCTASE CHAIN 5"/>
    <property type="match status" value="1"/>
</dbReference>